<dbReference type="PANTHER" id="PTHR34098">
    <property type="entry name" value="F-BOX ONLY PROTEIN 47"/>
    <property type="match status" value="1"/>
</dbReference>
<organism evidence="5">
    <name type="scientific">Hymenolepis diminuta</name>
    <name type="common">Rat tapeworm</name>
    <dbReference type="NCBI Taxonomy" id="6216"/>
    <lineage>
        <taxon>Eukaryota</taxon>
        <taxon>Metazoa</taxon>
        <taxon>Spiralia</taxon>
        <taxon>Lophotrochozoa</taxon>
        <taxon>Platyhelminthes</taxon>
        <taxon>Cestoda</taxon>
        <taxon>Eucestoda</taxon>
        <taxon>Cyclophyllidea</taxon>
        <taxon>Hymenolepididae</taxon>
        <taxon>Hymenolepis</taxon>
    </lineage>
</organism>
<feature type="domain" description="FBXO47 ARM repeats region" evidence="2">
    <location>
        <begin position="169"/>
        <end position="350"/>
    </location>
</feature>
<evidence type="ECO:0000256" key="1">
    <source>
        <dbReference type="SAM" id="MobiDB-lite"/>
    </source>
</evidence>
<protein>
    <submittedName>
        <fullName evidence="5">F-box only protein 47</fullName>
    </submittedName>
</protein>
<evidence type="ECO:0000313" key="5">
    <source>
        <dbReference type="WBParaSite" id="HDID_0000326401-mRNA-1"/>
    </source>
</evidence>
<dbReference type="InterPro" id="IPR056622">
    <property type="entry name" value="ARM_FBXO47"/>
</dbReference>
<evidence type="ECO:0000313" key="4">
    <source>
        <dbReference type="Proteomes" id="UP000274504"/>
    </source>
</evidence>
<dbReference type="OrthoDB" id="9858120at2759"/>
<dbReference type="AlphaFoldDB" id="A0A0R3SEQ4"/>
<dbReference type="STRING" id="6216.A0A0R3SEQ4"/>
<dbReference type="Pfam" id="PF24467">
    <property type="entry name" value="ARM_FBXO47"/>
    <property type="match status" value="1"/>
</dbReference>
<evidence type="ECO:0000259" key="2">
    <source>
        <dbReference type="Pfam" id="PF24467"/>
    </source>
</evidence>
<accession>A0A0R3SEQ4</accession>
<reference evidence="5" key="1">
    <citation type="submission" date="2017-02" db="UniProtKB">
        <authorList>
            <consortium name="WormBaseParasite"/>
        </authorList>
    </citation>
    <scope>IDENTIFICATION</scope>
</reference>
<dbReference type="Proteomes" id="UP000274504">
    <property type="component" value="Unassembled WGS sequence"/>
</dbReference>
<feature type="region of interest" description="Disordered" evidence="1">
    <location>
        <begin position="78"/>
        <end position="102"/>
    </location>
</feature>
<dbReference type="PANTHER" id="PTHR34098:SF1">
    <property type="entry name" value="F-BOX ONLY PROTEIN 47"/>
    <property type="match status" value="1"/>
</dbReference>
<feature type="compositionally biased region" description="Low complexity" evidence="1">
    <location>
        <begin position="82"/>
        <end position="102"/>
    </location>
</feature>
<sequence length="378" mass="42103">MFYFGHFLRSFLQRSSPTEYQRVFHSLVHACFGQNFWIRLTALLGKRPDECPEEELAIRLFLRRVFLDPHGLPLNEGPAWTDLSNSNNSSSSSRRSSTLSNNSDLLTSSGYISSGSISFSDGSFDMGSVPQPSTSASGPITSTPLIKSSKFTSSNVDNSTQHLSNSWPTASFLASILHSYPFVHQARLLFILYGPVHKGRLMWNIMCENTAADLKQLSACFGELGRVLNSLWLSDHWSACDTLAVLHEITNTPESWLAENIACILHSAGPQLASLAVQHKANKGYVTELAVILTSLCLVQVKIKEDLSGLLKLVEIAVQSTSNAYRQEFLDSLSNAFRGVIVDLYETDELDERLEDFSIILKAQSYFFRALLARVYEE</sequence>
<gene>
    <name evidence="3" type="ORF">HDID_LOCUS3262</name>
</gene>
<reference evidence="3 4" key="2">
    <citation type="submission" date="2018-11" db="EMBL/GenBank/DDBJ databases">
        <authorList>
            <consortium name="Pathogen Informatics"/>
        </authorList>
    </citation>
    <scope>NUCLEOTIDE SEQUENCE [LARGE SCALE GENOMIC DNA]</scope>
</reference>
<proteinExistence type="predicted"/>
<evidence type="ECO:0000313" key="3">
    <source>
        <dbReference type="EMBL" id="VDL29631.1"/>
    </source>
</evidence>
<name>A0A0R3SEQ4_HYMDI</name>
<dbReference type="EMBL" id="UYSG01000951">
    <property type="protein sequence ID" value="VDL29631.1"/>
    <property type="molecule type" value="Genomic_DNA"/>
</dbReference>
<dbReference type="InterPro" id="IPR038946">
    <property type="entry name" value="FBXO47"/>
</dbReference>
<dbReference type="WBParaSite" id="HDID_0000326401-mRNA-1">
    <property type="protein sequence ID" value="HDID_0000326401-mRNA-1"/>
    <property type="gene ID" value="HDID_0000326401"/>
</dbReference>